<dbReference type="GO" id="GO:0005886">
    <property type="term" value="C:plasma membrane"/>
    <property type="evidence" value="ECO:0007669"/>
    <property type="project" value="UniProtKB-SubCell"/>
</dbReference>
<organism evidence="6 7">
    <name type="scientific">Parapusillimonas granuli</name>
    <dbReference type="NCBI Taxonomy" id="380911"/>
    <lineage>
        <taxon>Bacteria</taxon>
        <taxon>Pseudomonadati</taxon>
        <taxon>Pseudomonadota</taxon>
        <taxon>Betaproteobacteria</taxon>
        <taxon>Burkholderiales</taxon>
        <taxon>Alcaligenaceae</taxon>
        <taxon>Parapusillimonas</taxon>
    </lineage>
</organism>
<protein>
    <recommendedName>
        <fullName evidence="5">Probable membrane transporter protein</fullName>
    </recommendedName>
</protein>
<sequence length="254" mass="26818">MLIPACLAVGALIGFTGGVLGIGGGLLAIPLLGLVLGMEQQAAQGTALIMVAPAVLLTVRKYNQHDKVDLRAAGAGAAGAMVFTWLGAQVALGIEPVLLRRVYAGFVLCIAMFYFHQSSRKRRKAVRPGGLRRPEDYHSAWFALIGMIAGMTGGIFGVGGSVLVIPILTTMFRLSQTSAQALALTMMIPSTFVALSTYAAHGQADWLIGIPLALGSVLMVPYGVRLAYALPEPRLKLIFACMLLVIMVLLLVKT</sequence>
<keyword evidence="7" id="KW-1185">Reference proteome</keyword>
<feature type="transmembrane region" description="Helical" evidence="5">
    <location>
        <begin position="42"/>
        <end position="60"/>
    </location>
</feature>
<dbReference type="Proteomes" id="UP000559809">
    <property type="component" value="Unassembled WGS sequence"/>
</dbReference>
<feature type="transmembrane region" description="Helical" evidence="5">
    <location>
        <begin position="7"/>
        <end position="36"/>
    </location>
</feature>
<gene>
    <name evidence="6" type="ORF">H0A72_20395</name>
</gene>
<keyword evidence="5" id="KW-1003">Cell membrane</keyword>
<evidence type="ECO:0000256" key="5">
    <source>
        <dbReference type="RuleBase" id="RU363041"/>
    </source>
</evidence>
<dbReference type="EMBL" id="JACCEM010000014">
    <property type="protein sequence ID" value="NYT51679.1"/>
    <property type="molecule type" value="Genomic_DNA"/>
</dbReference>
<dbReference type="Pfam" id="PF01925">
    <property type="entry name" value="TauE"/>
    <property type="match status" value="1"/>
</dbReference>
<dbReference type="InterPro" id="IPR002781">
    <property type="entry name" value="TM_pro_TauE-like"/>
</dbReference>
<keyword evidence="3 5" id="KW-1133">Transmembrane helix</keyword>
<feature type="transmembrane region" description="Helical" evidence="5">
    <location>
        <begin position="234"/>
        <end position="252"/>
    </location>
</feature>
<feature type="transmembrane region" description="Helical" evidence="5">
    <location>
        <begin position="72"/>
        <end position="92"/>
    </location>
</feature>
<feature type="transmembrane region" description="Helical" evidence="5">
    <location>
        <begin position="141"/>
        <end position="167"/>
    </location>
</feature>
<feature type="transmembrane region" description="Helical" evidence="5">
    <location>
        <begin position="98"/>
        <end position="115"/>
    </location>
</feature>
<evidence type="ECO:0000313" key="7">
    <source>
        <dbReference type="Proteomes" id="UP000559809"/>
    </source>
</evidence>
<evidence type="ECO:0000256" key="3">
    <source>
        <dbReference type="ARBA" id="ARBA00022989"/>
    </source>
</evidence>
<dbReference type="PANTHER" id="PTHR43701:SF2">
    <property type="entry name" value="MEMBRANE TRANSPORTER PROTEIN YJNA-RELATED"/>
    <property type="match status" value="1"/>
</dbReference>
<dbReference type="InterPro" id="IPR051598">
    <property type="entry name" value="TSUP/Inactive_protease-like"/>
</dbReference>
<dbReference type="PANTHER" id="PTHR43701">
    <property type="entry name" value="MEMBRANE TRANSPORTER PROTEIN MJ0441-RELATED"/>
    <property type="match status" value="1"/>
</dbReference>
<dbReference type="AlphaFoldDB" id="A0A853G5T8"/>
<evidence type="ECO:0000256" key="2">
    <source>
        <dbReference type="ARBA" id="ARBA00022692"/>
    </source>
</evidence>
<keyword evidence="4 5" id="KW-0472">Membrane</keyword>
<proteinExistence type="inferred from homology"/>
<name>A0A853G5T8_9BURK</name>
<feature type="transmembrane region" description="Helical" evidence="5">
    <location>
        <begin position="179"/>
        <end position="199"/>
    </location>
</feature>
<evidence type="ECO:0000313" key="6">
    <source>
        <dbReference type="EMBL" id="NYT51679.1"/>
    </source>
</evidence>
<feature type="transmembrane region" description="Helical" evidence="5">
    <location>
        <begin position="206"/>
        <end position="228"/>
    </location>
</feature>
<keyword evidence="2 5" id="KW-0812">Transmembrane</keyword>
<comment type="subcellular location">
    <subcellularLocation>
        <location evidence="5">Cell membrane</location>
        <topology evidence="5">Multi-pass membrane protein</topology>
    </subcellularLocation>
    <subcellularLocation>
        <location evidence="1">Membrane</location>
        <topology evidence="1">Multi-pass membrane protein</topology>
    </subcellularLocation>
</comment>
<comment type="similarity">
    <text evidence="5">Belongs to the 4-toluene sulfonate uptake permease (TSUP) (TC 2.A.102) family.</text>
</comment>
<evidence type="ECO:0000256" key="4">
    <source>
        <dbReference type="ARBA" id="ARBA00023136"/>
    </source>
</evidence>
<reference evidence="6 7" key="1">
    <citation type="submission" date="2020-07" db="EMBL/GenBank/DDBJ databases">
        <title>Taxonomic revisions and descriptions of new bacterial species based on genomic comparisons in the high-G+C-content subgroup of the family Alcaligenaceae.</title>
        <authorList>
            <person name="Szabo A."/>
            <person name="Felfoldi T."/>
        </authorList>
    </citation>
    <scope>NUCLEOTIDE SEQUENCE [LARGE SCALE GENOMIC DNA]</scope>
    <source>
        <strain evidence="6 7">LMG 24012</strain>
    </source>
</reference>
<comment type="caution">
    <text evidence="6">The sequence shown here is derived from an EMBL/GenBank/DDBJ whole genome shotgun (WGS) entry which is preliminary data.</text>
</comment>
<accession>A0A853G5T8</accession>
<evidence type="ECO:0000256" key="1">
    <source>
        <dbReference type="ARBA" id="ARBA00004141"/>
    </source>
</evidence>